<dbReference type="SUPFAM" id="SSF46626">
    <property type="entry name" value="Cytochrome c"/>
    <property type="match status" value="1"/>
</dbReference>
<evidence type="ECO:0000256" key="9">
    <source>
        <dbReference type="ARBA" id="ARBA00022967"/>
    </source>
</evidence>
<dbReference type="Proteomes" id="UP000235777">
    <property type="component" value="Unassembled WGS sequence"/>
</dbReference>
<name>A0A2N7X039_9BURK</name>
<dbReference type="InterPro" id="IPR045187">
    <property type="entry name" value="CcO_II"/>
</dbReference>
<dbReference type="EC" id="7.1.1.9" evidence="4"/>
<keyword evidence="11 17" id="KW-1133">Transmembrane helix</keyword>
<dbReference type="Pfam" id="PF00034">
    <property type="entry name" value="Cytochrom_C"/>
    <property type="match status" value="1"/>
</dbReference>
<comment type="caution">
    <text evidence="20">The sequence shown here is derived from an EMBL/GenBank/DDBJ whole genome shotgun (WGS) entry which is preliminary data.</text>
</comment>
<evidence type="ECO:0000256" key="17">
    <source>
        <dbReference type="SAM" id="Phobius"/>
    </source>
</evidence>
<evidence type="ECO:0000256" key="6">
    <source>
        <dbReference type="ARBA" id="ARBA00022617"/>
    </source>
</evidence>
<dbReference type="OrthoDB" id="9773456at2"/>
<reference evidence="20 21" key="1">
    <citation type="submission" date="2018-01" db="EMBL/GenBank/DDBJ databases">
        <title>Whole genome analyses suggest that Burkholderia sensu lato contains two further novel genera in the rhizoxinica-symbiotica group Mycetohabitans gen. nov., and Trinickia gen. nov.: implications for the evolution of diazotrophy and nodulation in the Burkholderiaceae.</title>
        <authorList>
            <person name="Estrada-de los Santos P."/>
            <person name="Palmer M."/>
            <person name="Chavez-Ramirez B."/>
            <person name="Beukes C."/>
            <person name="Steenkamp E.T."/>
            <person name="Hirsch A.M."/>
            <person name="Manyaka P."/>
            <person name="Maluk M."/>
            <person name="Lafos M."/>
            <person name="Crook M."/>
            <person name="Gross E."/>
            <person name="Simon M.F."/>
            <person name="Bueno dos Reis Junior F."/>
            <person name="Poole P.S."/>
            <person name="Venter S.N."/>
            <person name="James E.K."/>
        </authorList>
    </citation>
    <scope>NUCLEOTIDE SEQUENCE [LARGE SCALE GENOMIC DNA]</scope>
    <source>
        <strain evidence="20 21">JPY 581</strain>
    </source>
</reference>
<dbReference type="Pfam" id="PF00116">
    <property type="entry name" value="COX2"/>
    <property type="match status" value="1"/>
</dbReference>
<evidence type="ECO:0000256" key="15">
    <source>
        <dbReference type="ARBA" id="ARBA00047816"/>
    </source>
</evidence>
<feature type="domain" description="Cytochrome oxidase subunit II copper A binding" evidence="18">
    <location>
        <begin position="136"/>
        <end position="252"/>
    </location>
</feature>
<evidence type="ECO:0000256" key="7">
    <source>
        <dbReference type="ARBA" id="ARBA00022692"/>
    </source>
</evidence>
<evidence type="ECO:0000256" key="3">
    <source>
        <dbReference type="ARBA" id="ARBA00007866"/>
    </source>
</evidence>
<evidence type="ECO:0000256" key="4">
    <source>
        <dbReference type="ARBA" id="ARBA00012949"/>
    </source>
</evidence>
<evidence type="ECO:0000256" key="8">
    <source>
        <dbReference type="ARBA" id="ARBA00022723"/>
    </source>
</evidence>
<comment type="subcellular location">
    <subcellularLocation>
        <location evidence="1">Membrane</location>
        <topology evidence="1">Multi-pass membrane protein</topology>
    </subcellularLocation>
    <subcellularLocation>
        <location evidence="2">Periplasm</location>
    </subcellularLocation>
</comment>
<dbReference type="GO" id="GO:0020037">
    <property type="term" value="F:heme binding"/>
    <property type="evidence" value="ECO:0007669"/>
    <property type="project" value="InterPro"/>
</dbReference>
<dbReference type="Gene3D" id="1.10.287.90">
    <property type="match status" value="1"/>
</dbReference>
<keyword evidence="7 17" id="KW-0812">Transmembrane</keyword>
<protein>
    <recommendedName>
        <fullName evidence="4">cytochrome-c oxidase</fullName>
        <ecNumber evidence="4">7.1.1.9</ecNumber>
    </recommendedName>
</protein>
<dbReference type="RefSeq" id="WP_018444417.1">
    <property type="nucleotide sequence ID" value="NZ_KB890220.1"/>
</dbReference>
<dbReference type="InterPro" id="IPR001505">
    <property type="entry name" value="Copper_CuA"/>
</dbReference>
<dbReference type="InterPro" id="IPR008972">
    <property type="entry name" value="Cupredoxin"/>
</dbReference>
<dbReference type="PROSITE" id="PS51007">
    <property type="entry name" value="CYTC"/>
    <property type="match status" value="1"/>
</dbReference>
<evidence type="ECO:0000256" key="14">
    <source>
        <dbReference type="ARBA" id="ARBA00023136"/>
    </source>
</evidence>
<sequence>MKSRLGALPVRRRNNARIPRRFVLPWHCATAGSICVTTLAHALPNQDALEPAGIQAAHILRLWNLTLIVCAVFFAAVLAGVLVALLRRKWADVATPPDLSGNARPERGVRRTVVALVGLVVADALTDRALSQLPVARALHIELVGWDWWWQANYAPDGDSPGFATANELHIPVGRPIVVSLTAGDVIHSFWVPNLHGKKDLLPGIRSTVEFRADKPGIYRGQCAQFCGTEHALMALAVVADPPDRYAAWAAAQRANADDSADTLAQRGKQVFEQSACASCHTVRGTRAAGALAPDLTHLMSRQTIAAGRLVNDPANLAAWIRDPGAFKPGAMMPPANLSGPDLRALVAWLGTLR</sequence>
<dbReference type="PROSITE" id="PS00078">
    <property type="entry name" value="COX2"/>
    <property type="match status" value="1"/>
</dbReference>
<dbReference type="GO" id="GO:0005507">
    <property type="term" value="F:copper ion binding"/>
    <property type="evidence" value="ECO:0007669"/>
    <property type="project" value="InterPro"/>
</dbReference>
<keyword evidence="6 16" id="KW-0349">Heme</keyword>
<keyword evidence="10" id="KW-0249">Electron transport</keyword>
<evidence type="ECO:0000256" key="1">
    <source>
        <dbReference type="ARBA" id="ARBA00004141"/>
    </source>
</evidence>
<dbReference type="InterPro" id="IPR036257">
    <property type="entry name" value="Cyt_c_oxidase_su2_TM_sf"/>
</dbReference>
<dbReference type="PANTHER" id="PTHR22888:SF9">
    <property type="entry name" value="CYTOCHROME C OXIDASE SUBUNIT 2"/>
    <property type="match status" value="1"/>
</dbReference>
<dbReference type="SUPFAM" id="SSF49503">
    <property type="entry name" value="Cupredoxins"/>
    <property type="match status" value="1"/>
</dbReference>
<evidence type="ECO:0000256" key="2">
    <source>
        <dbReference type="ARBA" id="ARBA00004418"/>
    </source>
</evidence>
<accession>A0A2N7X039</accession>
<evidence type="ECO:0000256" key="12">
    <source>
        <dbReference type="ARBA" id="ARBA00023004"/>
    </source>
</evidence>
<dbReference type="GO" id="GO:0016020">
    <property type="term" value="C:membrane"/>
    <property type="evidence" value="ECO:0007669"/>
    <property type="project" value="UniProtKB-SubCell"/>
</dbReference>
<dbReference type="GO" id="GO:0042597">
    <property type="term" value="C:periplasmic space"/>
    <property type="evidence" value="ECO:0007669"/>
    <property type="project" value="UniProtKB-SubCell"/>
</dbReference>
<dbReference type="InterPro" id="IPR009056">
    <property type="entry name" value="Cyt_c-like_dom"/>
</dbReference>
<feature type="transmembrane region" description="Helical" evidence="17">
    <location>
        <begin position="21"/>
        <end position="43"/>
    </location>
</feature>
<feature type="domain" description="Cytochrome c" evidence="19">
    <location>
        <begin position="263"/>
        <end position="354"/>
    </location>
</feature>
<keyword evidence="14 17" id="KW-0472">Membrane</keyword>
<dbReference type="PANTHER" id="PTHR22888">
    <property type="entry name" value="CYTOCHROME C OXIDASE, SUBUNIT II"/>
    <property type="match status" value="1"/>
</dbReference>
<keyword evidence="13" id="KW-0186">Copper</keyword>
<dbReference type="GO" id="GO:0042773">
    <property type="term" value="P:ATP synthesis coupled electron transport"/>
    <property type="evidence" value="ECO:0007669"/>
    <property type="project" value="TreeGrafter"/>
</dbReference>
<dbReference type="InterPro" id="IPR036909">
    <property type="entry name" value="Cyt_c-like_dom_sf"/>
</dbReference>
<evidence type="ECO:0000313" key="20">
    <source>
        <dbReference type="EMBL" id="PMS35106.1"/>
    </source>
</evidence>
<keyword evidence="12 16" id="KW-0408">Iron</keyword>
<evidence type="ECO:0000259" key="18">
    <source>
        <dbReference type="PROSITE" id="PS50857"/>
    </source>
</evidence>
<dbReference type="AlphaFoldDB" id="A0A2N7X039"/>
<organism evidence="20 21">
    <name type="scientific">Trinickia symbiotica</name>
    <dbReference type="NCBI Taxonomy" id="863227"/>
    <lineage>
        <taxon>Bacteria</taxon>
        <taxon>Pseudomonadati</taxon>
        <taxon>Pseudomonadota</taxon>
        <taxon>Betaproteobacteria</taxon>
        <taxon>Burkholderiales</taxon>
        <taxon>Burkholderiaceae</taxon>
        <taxon>Trinickia</taxon>
    </lineage>
</organism>
<comment type="similarity">
    <text evidence="3">Belongs to the cytochrome c oxidase subunit 2 family.</text>
</comment>
<evidence type="ECO:0000259" key="19">
    <source>
        <dbReference type="PROSITE" id="PS51007"/>
    </source>
</evidence>
<keyword evidence="21" id="KW-1185">Reference proteome</keyword>
<keyword evidence="5" id="KW-0813">Transport</keyword>
<evidence type="ECO:0000256" key="13">
    <source>
        <dbReference type="ARBA" id="ARBA00023008"/>
    </source>
</evidence>
<evidence type="ECO:0000256" key="10">
    <source>
        <dbReference type="ARBA" id="ARBA00022982"/>
    </source>
</evidence>
<dbReference type="InterPro" id="IPR034236">
    <property type="entry name" value="CuRO_CcO_Caa3_II"/>
</dbReference>
<dbReference type="CDD" id="cd04213">
    <property type="entry name" value="CuRO_CcO_Caa3_II"/>
    <property type="match status" value="1"/>
</dbReference>
<dbReference type="GO" id="GO:0004129">
    <property type="term" value="F:cytochrome-c oxidase activity"/>
    <property type="evidence" value="ECO:0007669"/>
    <property type="project" value="UniProtKB-EC"/>
</dbReference>
<gene>
    <name evidence="20" type="ORF">C0Z20_20425</name>
</gene>
<dbReference type="EMBL" id="PNYC01000013">
    <property type="protein sequence ID" value="PMS35106.1"/>
    <property type="molecule type" value="Genomic_DNA"/>
</dbReference>
<comment type="catalytic activity">
    <reaction evidence="15">
        <text>4 Fe(II)-[cytochrome c] + O2 + 8 H(+)(in) = 4 Fe(III)-[cytochrome c] + 2 H2O + 4 H(+)(out)</text>
        <dbReference type="Rhea" id="RHEA:11436"/>
        <dbReference type="Rhea" id="RHEA-COMP:10350"/>
        <dbReference type="Rhea" id="RHEA-COMP:14399"/>
        <dbReference type="ChEBI" id="CHEBI:15377"/>
        <dbReference type="ChEBI" id="CHEBI:15378"/>
        <dbReference type="ChEBI" id="CHEBI:15379"/>
        <dbReference type="ChEBI" id="CHEBI:29033"/>
        <dbReference type="ChEBI" id="CHEBI:29034"/>
        <dbReference type="EC" id="7.1.1.9"/>
    </reaction>
</comment>
<evidence type="ECO:0000256" key="5">
    <source>
        <dbReference type="ARBA" id="ARBA00022448"/>
    </source>
</evidence>
<evidence type="ECO:0000313" key="21">
    <source>
        <dbReference type="Proteomes" id="UP000235777"/>
    </source>
</evidence>
<keyword evidence="8 16" id="KW-0479">Metal-binding</keyword>
<dbReference type="PROSITE" id="PS50857">
    <property type="entry name" value="COX2_CUA"/>
    <property type="match status" value="1"/>
</dbReference>
<dbReference type="Gene3D" id="2.60.40.420">
    <property type="entry name" value="Cupredoxins - blue copper proteins"/>
    <property type="match status" value="1"/>
</dbReference>
<evidence type="ECO:0000256" key="11">
    <source>
        <dbReference type="ARBA" id="ARBA00022989"/>
    </source>
</evidence>
<dbReference type="InterPro" id="IPR002429">
    <property type="entry name" value="CcO_II-like_C"/>
</dbReference>
<evidence type="ECO:0000256" key="16">
    <source>
        <dbReference type="PROSITE-ProRule" id="PRU00433"/>
    </source>
</evidence>
<dbReference type="STRING" id="863227.GCA_000373005_05799"/>
<proteinExistence type="inferred from homology"/>
<keyword evidence="9" id="KW-1278">Translocase</keyword>
<feature type="transmembrane region" description="Helical" evidence="17">
    <location>
        <begin position="63"/>
        <end position="86"/>
    </location>
</feature>